<reference evidence="4 5" key="1">
    <citation type="submission" date="2007-06" db="EMBL/GenBank/DDBJ databases">
        <authorList>
            <person name="Shimkets L."/>
            <person name="Ferriera S."/>
            <person name="Johnson J."/>
            <person name="Kravitz S."/>
            <person name="Beeson K."/>
            <person name="Sutton G."/>
            <person name="Rogers Y.-H."/>
            <person name="Friedman R."/>
            <person name="Frazier M."/>
            <person name="Venter J.C."/>
        </authorList>
    </citation>
    <scope>NUCLEOTIDE SEQUENCE [LARGE SCALE GENOMIC DNA]</scope>
    <source>
        <strain evidence="4 5">SIR-1</strain>
    </source>
</reference>
<protein>
    <submittedName>
        <fullName evidence="4">Peptidase M16-like protein</fullName>
    </submittedName>
</protein>
<evidence type="ECO:0000313" key="4">
    <source>
        <dbReference type="EMBL" id="EDM75492.1"/>
    </source>
</evidence>
<evidence type="ECO:0000256" key="1">
    <source>
        <dbReference type="SAM" id="SignalP"/>
    </source>
</evidence>
<dbReference type="InterPro" id="IPR011765">
    <property type="entry name" value="Pept_M16_N"/>
</dbReference>
<dbReference type="eggNOG" id="COG0612">
    <property type="taxonomic scope" value="Bacteria"/>
</dbReference>
<keyword evidence="1" id="KW-0732">Signal</keyword>
<dbReference type="Proteomes" id="UP000005801">
    <property type="component" value="Unassembled WGS sequence"/>
</dbReference>
<comment type="caution">
    <text evidence="4">The sequence shown here is derived from an EMBL/GenBank/DDBJ whole genome shotgun (WGS) entry which is preliminary data.</text>
</comment>
<dbReference type="InterPro" id="IPR007863">
    <property type="entry name" value="Peptidase_M16_C"/>
</dbReference>
<evidence type="ECO:0000259" key="2">
    <source>
        <dbReference type="Pfam" id="PF00675"/>
    </source>
</evidence>
<proteinExistence type="predicted"/>
<dbReference type="SUPFAM" id="SSF63411">
    <property type="entry name" value="LuxS/MPP-like metallohydrolase"/>
    <property type="match status" value="2"/>
</dbReference>
<feature type="domain" description="Peptidase M16 N-terminal" evidence="2">
    <location>
        <begin position="87"/>
        <end position="202"/>
    </location>
</feature>
<dbReference type="AlphaFoldDB" id="A6GF33"/>
<dbReference type="PANTHER" id="PTHR11851">
    <property type="entry name" value="METALLOPROTEASE"/>
    <property type="match status" value="1"/>
</dbReference>
<feature type="domain" description="Peptidase M16 C-terminal" evidence="3">
    <location>
        <begin position="249"/>
        <end position="409"/>
    </location>
</feature>
<evidence type="ECO:0000259" key="3">
    <source>
        <dbReference type="Pfam" id="PF05193"/>
    </source>
</evidence>
<dbReference type="InterPro" id="IPR050361">
    <property type="entry name" value="MPP/UQCRC_Complex"/>
</dbReference>
<dbReference type="Pfam" id="PF00675">
    <property type="entry name" value="Peptidase_M16"/>
    <property type="match status" value="1"/>
</dbReference>
<feature type="chain" id="PRO_5002697813" evidence="1">
    <location>
        <begin position="24"/>
        <end position="514"/>
    </location>
</feature>
<name>A6GF33_9BACT</name>
<dbReference type="PROSITE" id="PS51257">
    <property type="entry name" value="PROKAR_LIPOPROTEIN"/>
    <property type="match status" value="1"/>
</dbReference>
<dbReference type="PANTHER" id="PTHR11851:SF224">
    <property type="entry name" value="PROCESSING PROTEASE"/>
    <property type="match status" value="1"/>
</dbReference>
<dbReference type="STRING" id="391625.PPSIR1_31463"/>
<organism evidence="4 5">
    <name type="scientific">Plesiocystis pacifica SIR-1</name>
    <dbReference type="NCBI Taxonomy" id="391625"/>
    <lineage>
        <taxon>Bacteria</taxon>
        <taxon>Pseudomonadati</taxon>
        <taxon>Myxococcota</taxon>
        <taxon>Polyangia</taxon>
        <taxon>Nannocystales</taxon>
        <taxon>Nannocystaceae</taxon>
        <taxon>Plesiocystis</taxon>
    </lineage>
</organism>
<evidence type="ECO:0000313" key="5">
    <source>
        <dbReference type="Proteomes" id="UP000005801"/>
    </source>
</evidence>
<dbReference type="GO" id="GO:0046872">
    <property type="term" value="F:metal ion binding"/>
    <property type="evidence" value="ECO:0007669"/>
    <property type="project" value="InterPro"/>
</dbReference>
<gene>
    <name evidence="4" type="ORF">PPSIR1_31463</name>
</gene>
<accession>A6GF33</accession>
<dbReference type="EMBL" id="ABCS01000089">
    <property type="protein sequence ID" value="EDM75492.1"/>
    <property type="molecule type" value="Genomic_DNA"/>
</dbReference>
<sequence length="514" mass="55460">MTMTRTTSALSLGLLSLGLLASACQNIPDEAPPVTLAPVTVEQQDAKAEWPDEPFRAERPTPRAIAPVEIPTFETFTLSNGLEVYLIQQQTLPTVMMLFEFNQGSVTDPARKAGLSGVCADLLDESTKTKDKASFAAAQDDHAVSVWASGGSESSTVGVRALQHKLPEALDLAAEMMLEPGMRSEDFEVLKDQRKNGVEQSKGSPSSIAYRVFPSLIWGAKHPYGQLETDESIDAISLSDCKKWVAKLEPKGNKVWVVGKVGADELKKQLEDRLGKWTGSAPVRRKVGAAKHAEGTMFFIHVPDAAQSQIIVGHPGPARDAADYEATQMVAAILGGSFSSRINMNLREDKGWAYGARGSFAYTPAGSYFNAGSSVRTDATGGALREIAKEIQTMRTTDPTAEELSREQAGALLGMPARFATATRSLYQFRSLAYYGLPLDWHVGHQERLRKLDIPAVRAAAETHLQASGHVVLVVGDAKVVLEDLEKIAAEGIYGKGGLKFLDADGQPAKRPKI</sequence>
<dbReference type="Gene3D" id="3.30.830.10">
    <property type="entry name" value="Metalloenzyme, LuxS/M16 peptidase-like"/>
    <property type="match status" value="2"/>
</dbReference>
<feature type="signal peptide" evidence="1">
    <location>
        <begin position="1"/>
        <end position="23"/>
    </location>
</feature>
<dbReference type="InterPro" id="IPR011249">
    <property type="entry name" value="Metalloenz_LuxS/M16"/>
</dbReference>
<keyword evidence="5" id="KW-1185">Reference proteome</keyword>
<dbReference type="Pfam" id="PF05193">
    <property type="entry name" value="Peptidase_M16_C"/>
    <property type="match status" value="1"/>
</dbReference>